<reference evidence="3" key="2">
    <citation type="submission" date="2021-04" db="EMBL/GenBank/DDBJ databases">
        <authorList>
            <person name="Podell S."/>
        </authorList>
    </citation>
    <scope>NUCLEOTIDE SEQUENCE</scope>
    <source>
        <strain evidence="3">Hildebrandi</strain>
    </source>
</reference>
<evidence type="ECO:0000313" key="4">
    <source>
        <dbReference type="Proteomes" id="UP000693970"/>
    </source>
</evidence>
<gene>
    <name evidence="3" type="ORF">IV203_034800</name>
</gene>
<evidence type="ECO:0000313" key="3">
    <source>
        <dbReference type="EMBL" id="KAG7359702.1"/>
    </source>
</evidence>
<evidence type="ECO:0000256" key="1">
    <source>
        <dbReference type="SAM" id="MobiDB-lite"/>
    </source>
</evidence>
<proteinExistence type="predicted"/>
<comment type="caution">
    <text evidence="3">The sequence shown here is derived from an EMBL/GenBank/DDBJ whole genome shotgun (WGS) entry which is preliminary data.</text>
</comment>
<reference evidence="3" key="1">
    <citation type="journal article" date="2021" name="Sci. Rep.">
        <title>Diploid genomic architecture of Nitzschia inconspicua, an elite biomass production diatom.</title>
        <authorList>
            <person name="Oliver A."/>
            <person name="Podell S."/>
            <person name="Pinowska A."/>
            <person name="Traller J.C."/>
            <person name="Smith S.R."/>
            <person name="McClure R."/>
            <person name="Beliaev A."/>
            <person name="Bohutskyi P."/>
            <person name="Hill E.A."/>
            <person name="Rabines A."/>
            <person name="Zheng H."/>
            <person name="Allen L.Z."/>
            <person name="Kuo A."/>
            <person name="Grigoriev I.V."/>
            <person name="Allen A.E."/>
            <person name="Hazlebeck D."/>
            <person name="Allen E.E."/>
        </authorList>
    </citation>
    <scope>NUCLEOTIDE SEQUENCE</scope>
    <source>
        <strain evidence="3">Hildebrandi</strain>
    </source>
</reference>
<keyword evidence="2" id="KW-0732">Signal</keyword>
<protein>
    <submittedName>
        <fullName evidence="3">Uncharacterized protein</fullName>
    </submittedName>
</protein>
<feature type="compositionally biased region" description="Low complexity" evidence="1">
    <location>
        <begin position="123"/>
        <end position="139"/>
    </location>
</feature>
<organism evidence="3 4">
    <name type="scientific">Nitzschia inconspicua</name>
    <dbReference type="NCBI Taxonomy" id="303405"/>
    <lineage>
        <taxon>Eukaryota</taxon>
        <taxon>Sar</taxon>
        <taxon>Stramenopiles</taxon>
        <taxon>Ochrophyta</taxon>
        <taxon>Bacillariophyta</taxon>
        <taxon>Bacillariophyceae</taxon>
        <taxon>Bacillariophycidae</taxon>
        <taxon>Bacillariales</taxon>
        <taxon>Bacillariaceae</taxon>
        <taxon>Nitzschia</taxon>
    </lineage>
</organism>
<feature type="compositionally biased region" description="Low complexity" evidence="1">
    <location>
        <begin position="151"/>
        <end position="168"/>
    </location>
</feature>
<dbReference type="AlphaFoldDB" id="A0A9K3LCN4"/>
<feature type="signal peptide" evidence="2">
    <location>
        <begin position="1"/>
        <end position="27"/>
    </location>
</feature>
<feature type="compositionally biased region" description="Polar residues" evidence="1">
    <location>
        <begin position="370"/>
        <end position="387"/>
    </location>
</feature>
<name>A0A9K3LCN4_9STRA</name>
<feature type="chain" id="PRO_5039941956" evidence="2">
    <location>
        <begin position="28"/>
        <end position="387"/>
    </location>
</feature>
<sequence>MVQSLSPSTRFVSAFLISMHMFLQCDAFSFSSPIRTTVTSAISNDASLLSSYKVTSTLLLNAFHNNDFYYPNSHNDDDDDDDDDEFLNFQAYTPIDVDSARQQLESLVGAGSGSLSHEQEIMSSSSPLRQQTQQRTTLTNIRIKKDEKSFSKTSISAGASIASSPSMSDVTEPPPLSVELPQRSPMTSIERERRLAEIDILRNMLHHEDAIADLWSLWFSERGPQAEAVLKEADELIGGHVRQQLEAERLLRSLIEEHGVYFVEPINRLATLYFTQERMEESLALNKIVLAVKPWHVGALSHIVMVYEAMGNSMMARSWARFRFPTASYMGSNKRRERWVERAIHDARRMLELGEEINVKSFGEADQHLSGRQPTTHSNYFGNDAWQ</sequence>
<feature type="region of interest" description="Disordered" evidence="1">
    <location>
        <begin position="365"/>
        <end position="387"/>
    </location>
</feature>
<evidence type="ECO:0000256" key="2">
    <source>
        <dbReference type="SAM" id="SignalP"/>
    </source>
</evidence>
<accession>A0A9K3LCN4</accession>
<dbReference type="Proteomes" id="UP000693970">
    <property type="component" value="Unassembled WGS sequence"/>
</dbReference>
<keyword evidence="4" id="KW-1185">Reference proteome</keyword>
<dbReference type="OrthoDB" id="2335338at2759"/>
<dbReference type="EMBL" id="JAGRRH010000013">
    <property type="protein sequence ID" value="KAG7359702.1"/>
    <property type="molecule type" value="Genomic_DNA"/>
</dbReference>
<feature type="region of interest" description="Disordered" evidence="1">
    <location>
        <begin position="110"/>
        <end position="187"/>
    </location>
</feature>